<proteinExistence type="inferred from homology"/>
<dbReference type="InterPro" id="IPR019554">
    <property type="entry name" value="Soluble_ligand-bd"/>
</dbReference>
<evidence type="ECO:0000256" key="6">
    <source>
        <dbReference type="ARBA" id="ARBA00023004"/>
    </source>
</evidence>
<keyword evidence="11" id="KW-1185">Reference proteome</keyword>
<dbReference type="PROSITE" id="PS51379">
    <property type="entry name" value="4FE4S_FER_2"/>
    <property type="match status" value="2"/>
</dbReference>
<name>A0A1M6LXF9_9FIRM</name>
<dbReference type="NCBIfam" id="TIGR01945">
    <property type="entry name" value="rnfC"/>
    <property type="match status" value="1"/>
</dbReference>
<evidence type="ECO:0000256" key="8">
    <source>
        <dbReference type="HAMAP-Rule" id="MF_00461"/>
    </source>
</evidence>
<feature type="domain" description="4Fe-4S ferredoxin-type" evidence="9">
    <location>
        <begin position="396"/>
        <end position="425"/>
    </location>
</feature>
<dbReference type="Pfam" id="PF10531">
    <property type="entry name" value="SLBB"/>
    <property type="match status" value="1"/>
</dbReference>
<dbReference type="PROSITE" id="PS00198">
    <property type="entry name" value="4FE4S_FER_1"/>
    <property type="match status" value="1"/>
</dbReference>
<keyword evidence="7 8" id="KW-0411">Iron-sulfur</keyword>
<protein>
    <recommendedName>
        <fullName evidence="8">Ion-translocating oxidoreductase complex subunit C</fullName>
        <ecNumber evidence="8">7.-.-.-</ecNumber>
    </recommendedName>
    <alternativeName>
        <fullName evidence="8">Rnf electron transport complex subunit C</fullName>
    </alternativeName>
</protein>
<comment type="similarity">
    <text evidence="8">Belongs to the 4Fe4S bacterial-type ferredoxin family. RnfC subfamily.</text>
</comment>
<dbReference type="Proteomes" id="UP000184082">
    <property type="component" value="Unassembled WGS sequence"/>
</dbReference>
<feature type="binding site" evidence="8">
    <location>
        <position position="376"/>
    </location>
    <ligand>
        <name>[4Fe-4S] cluster</name>
        <dbReference type="ChEBI" id="CHEBI:49883"/>
        <label>2</label>
    </ligand>
</feature>
<feature type="binding site" evidence="8">
    <location>
        <position position="366"/>
    </location>
    <ligand>
        <name>[4Fe-4S] cluster</name>
        <dbReference type="ChEBI" id="CHEBI:49883"/>
        <label>1</label>
    </ligand>
</feature>
<dbReference type="SUPFAM" id="SSF142019">
    <property type="entry name" value="Nqo1 FMN-binding domain-like"/>
    <property type="match status" value="1"/>
</dbReference>
<dbReference type="AlphaFoldDB" id="A0A1M6LXF9"/>
<dbReference type="PANTHER" id="PTHR43034:SF2">
    <property type="entry name" value="ION-TRANSLOCATING OXIDOREDUCTASE COMPLEX SUBUNIT C"/>
    <property type="match status" value="1"/>
</dbReference>
<comment type="function">
    <text evidence="8">Part of a membrane-bound complex that couples electron transfer with translocation of ions across the membrane.</text>
</comment>
<dbReference type="InterPro" id="IPR011538">
    <property type="entry name" value="Nuo51_FMN-bd"/>
</dbReference>
<evidence type="ECO:0000256" key="5">
    <source>
        <dbReference type="ARBA" id="ARBA00022982"/>
    </source>
</evidence>
<sequence>MGFLSFRGGVHPPHFKEPTARKKVEKAIEPKIVTIPLRQHIGAPCEPLVKPGDKVKVGQKIGEASAFVSVPVHSSVSGTVKQVKEMLTPSGETLCVVIESDGLNTLHESVIPKGDIESLTGEEIKNIIKEAGIVGMGGAGFPTHVKLSPPPEKKIDVIILNGAECEPYLTADHRLMLENPEDIVYGLKAMMKVLNVNKAYIGIEDNKPDAIESMKEAVKGEDGIEVVGLHTKYPQGAEKQLIYACTKREVPSGGLPMDAGVVVNNVGTAAAIAKAIKTGMPLIERICTVTGKGIKEPKNLLIKVGTSFKEIIEQCGGYNGTPGKIIMGGPMMGLAQHTDEIPAVKTTSGILVFTPEEAKLPKPGPCIKCGKCVEICPAFLQPLYISAYSLKNMFETAEKYNALDCIECGSCSFICPSKRPLLQSIRVAKREILAKKRKAK</sequence>
<dbReference type="InterPro" id="IPR017896">
    <property type="entry name" value="4Fe4S_Fe-S-bd"/>
</dbReference>
<dbReference type="GO" id="GO:0022900">
    <property type="term" value="P:electron transport chain"/>
    <property type="evidence" value="ECO:0007669"/>
    <property type="project" value="UniProtKB-UniRule"/>
</dbReference>
<dbReference type="Pfam" id="PF13375">
    <property type="entry name" value="RnfC_N"/>
    <property type="match status" value="1"/>
</dbReference>
<keyword evidence="8" id="KW-1278">Translocase</keyword>
<feature type="binding site" evidence="8">
    <location>
        <position position="372"/>
    </location>
    <ligand>
        <name>[4Fe-4S] cluster</name>
        <dbReference type="ChEBI" id="CHEBI:49883"/>
        <label>1</label>
    </ligand>
</feature>
<dbReference type="GO" id="GO:0051539">
    <property type="term" value="F:4 iron, 4 sulfur cluster binding"/>
    <property type="evidence" value="ECO:0007669"/>
    <property type="project" value="UniProtKB-KW"/>
</dbReference>
<feature type="binding site" evidence="8">
    <location>
        <position position="405"/>
    </location>
    <ligand>
        <name>[4Fe-4S] cluster</name>
        <dbReference type="ChEBI" id="CHEBI:49883"/>
        <label>2</label>
    </ligand>
</feature>
<comment type="subunit">
    <text evidence="8">The complex is composed of six subunits: RnfA, RnfB, RnfC, RnfD, RnfE and RnfG.</text>
</comment>
<evidence type="ECO:0000259" key="9">
    <source>
        <dbReference type="PROSITE" id="PS51379"/>
    </source>
</evidence>
<dbReference type="InterPro" id="IPR026902">
    <property type="entry name" value="RnfC_N"/>
</dbReference>
<feature type="binding site" evidence="8">
    <location>
        <position position="369"/>
    </location>
    <ligand>
        <name>[4Fe-4S] cluster</name>
        <dbReference type="ChEBI" id="CHEBI:49883"/>
        <label>1</label>
    </ligand>
</feature>
<keyword evidence="8" id="KW-1003">Cell membrane</keyword>
<dbReference type="GO" id="GO:0005886">
    <property type="term" value="C:plasma membrane"/>
    <property type="evidence" value="ECO:0007669"/>
    <property type="project" value="UniProtKB-SubCell"/>
</dbReference>
<keyword evidence="4 8" id="KW-0677">Repeat</keyword>
<dbReference type="EMBL" id="FRAJ01000003">
    <property type="protein sequence ID" value="SHJ75878.1"/>
    <property type="molecule type" value="Genomic_DNA"/>
</dbReference>
<dbReference type="SUPFAM" id="SSF46548">
    <property type="entry name" value="alpha-helical ferredoxin"/>
    <property type="match status" value="1"/>
</dbReference>
<evidence type="ECO:0000313" key="11">
    <source>
        <dbReference type="Proteomes" id="UP000184082"/>
    </source>
</evidence>
<feature type="binding site" evidence="8">
    <location>
        <position position="411"/>
    </location>
    <ligand>
        <name>[4Fe-4S] cluster</name>
        <dbReference type="ChEBI" id="CHEBI:49883"/>
        <label>2</label>
    </ligand>
</feature>
<keyword evidence="6 8" id="KW-0408">Iron</keyword>
<feature type="binding site" evidence="8">
    <location>
        <position position="408"/>
    </location>
    <ligand>
        <name>[4Fe-4S] cluster</name>
        <dbReference type="ChEBI" id="CHEBI:49883"/>
        <label>2</label>
    </ligand>
</feature>
<evidence type="ECO:0000256" key="7">
    <source>
        <dbReference type="ARBA" id="ARBA00023014"/>
    </source>
</evidence>
<dbReference type="HAMAP" id="MF_00461">
    <property type="entry name" value="RsxC_RnfC"/>
    <property type="match status" value="1"/>
</dbReference>
<dbReference type="RefSeq" id="WP_072965684.1">
    <property type="nucleotide sequence ID" value="NZ_FRAJ01000003.1"/>
</dbReference>
<reference evidence="10 11" key="1">
    <citation type="submission" date="2016-11" db="EMBL/GenBank/DDBJ databases">
        <authorList>
            <person name="Jaros S."/>
            <person name="Januszkiewicz K."/>
            <person name="Wedrychowicz H."/>
        </authorList>
    </citation>
    <scope>NUCLEOTIDE SEQUENCE [LARGE SCALE GENOMIC DNA]</scope>
    <source>
        <strain evidence="10 11">DSM 14501</strain>
    </source>
</reference>
<dbReference type="Pfam" id="PF01512">
    <property type="entry name" value="Complex1_51K"/>
    <property type="match status" value="1"/>
</dbReference>
<comment type="subcellular location">
    <subcellularLocation>
        <location evidence="8">Cell membrane</location>
        <topology evidence="8">Peripheral membrane protein</topology>
    </subcellularLocation>
</comment>
<keyword evidence="1 8" id="KW-0813">Transport</keyword>
<keyword evidence="3 8" id="KW-0479">Metal-binding</keyword>
<evidence type="ECO:0000256" key="4">
    <source>
        <dbReference type="ARBA" id="ARBA00022737"/>
    </source>
</evidence>
<gene>
    <name evidence="8" type="primary">rnfC</name>
    <name evidence="10" type="ORF">SAMN02745883_00385</name>
</gene>
<dbReference type="InterPro" id="IPR010208">
    <property type="entry name" value="Ion_transpt_RnfC/RsxC"/>
</dbReference>
<accession>A0A1M6LXF9</accession>
<evidence type="ECO:0000256" key="2">
    <source>
        <dbReference type="ARBA" id="ARBA00022485"/>
    </source>
</evidence>
<organism evidence="10 11">
    <name type="scientific">Caminicella sporogenes DSM 14501</name>
    <dbReference type="NCBI Taxonomy" id="1121266"/>
    <lineage>
        <taxon>Bacteria</taxon>
        <taxon>Bacillati</taxon>
        <taxon>Bacillota</taxon>
        <taxon>Clostridia</taxon>
        <taxon>Peptostreptococcales</taxon>
        <taxon>Caminicellaceae</taxon>
        <taxon>Caminicella</taxon>
    </lineage>
</organism>
<evidence type="ECO:0000256" key="1">
    <source>
        <dbReference type="ARBA" id="ARBA00022448"/>
    </source>
</evidence>
<dbReference type="NCBIfam" id="NF003454">
    <property type="entry name" value="PRK05035.1"/>
    <property type="match status" value="1"/>
</dbReference>
<feature type="binding site" evidence="8">
    <location>
        <position position="415"/>
    </location>
    <ligand>
        <name>[4Fe-4S] cluster</name>
        <dbReference type="ChEBI" id="CHEBI:49883"/>
        <label>1</label>
    </ligand>
</feature>
<dbReference type="EC" id="7.-.-.-" evidence="8"/>
<dbReference type="Gene3D" id="3.40.50.11540">
    <property type="entry name" value="NADH-ubiquinone oxidoreductase 51kDa subunit"/>
    <property type="match status" value="1"/>
</dbReference>
<dbReference type="GO" id="GO:0046872">
    <property type="term" value="F:metal ion binding"/>
    <property type="evidence" value="ECO:0007669"/>
    <property type="project" value="UniProtKB-KW"/>
</dbReference>
<dbReference type="Pfam" id="PF13237">
    <property type="entry name" value="Fer4_10"/>
    <property type="match status" value="1"/>
</dbReference>
<dbReference type="InterPro" id="IPR017900">
    <property type="entry name" value="4Fe4S_Fe_S_CS"/>
</dbReference>
<dbReference type="PANTHER" id="PTHR43034">
    <property type="entry name" value="ION-TRANSLOCATING OXIDOREDUCTASE COMPLEX SUBUNIT C"/>
    <property type="match status" value="1"/>
</dbReference>
<feature type="domain" description="4Fe-4S ferredoxin-type" evidence="9">
    <location>
        <begin position="356"/>
        <end position="388"/>
    </location>
</feature>
<evidence type="ECO:0000313" key="10">
    <source>
        <dbReference type="EMBL" id="SHJ75878.1"/>
    </source>
</evidence>
<comment type="cofactor">
    <cofactor evidence="8">
        <name>[4Fe-4S] cluster</name>
        <dbReference type="ChEBI" id="CHEBI:49883"/>
    </cofactor>
    <text evidence="8">Binds 2 [4Fe-4S] clusters per subunit.</text>
</comment>
<keyword evidence="5 8" id="KW-0249">Electron transport</keyword>
<evidence type="ECO:0000256" key="3">
    <source>
        <dbReference type="ARBA" id="ARBA00022723"/>
    </source>
</evidence>
<dbReference type="STRING" id="1121266.SAMN02745883_00385"/>
<keyword evidence="8" id="KW-0472">Membrane</keyword>
<dbReference type="GO" id="GO:0009055">
    <property type="term" value="F:electron transfer activity"/>
    <property type="evidence" value="ECO:0007669"/>
    <property type="project" value="InterPro"/>
</dbReference>
<dbReference type="Gene3D" id="3.30.70.20">
    <property type="match status" value="1"/>
</dbReference>
<dbReference type="InterPro" id="IPR037225">
    <property type="entry name" value="Nuo51_FMN-bd_sf"/>
</dbReference>
<keyword evidence="2 8" id="KW-0004">4Fe-4S</keyword>